<dbReference type="InterPro" id="IPR014756">
    <property type="entry name" value="Ig_E-set"/>
</dbReference>
<name>A0A2K2U273_9ACTN</name>
<dbReference type="Proteomes" id="UP000789325">
    <property type="component" value="Unassembled WGS sequence"/>
</dbReference>
<protein>
    <submittedName>
        <fullName evidence="2">Molybdopterin-binding protein</fullName>
    </submittedName>
</protein>
<dbReference type="Proteomes" id="UP000236488">
    <property type="component" value="Unassembled WGS sequence"/>
</dbReference>
<dbReference type="AlphaFoldDB" id="A0A2K2U273"/>
<comment type="caution">
    <text evidence="2">The sequence shown here is derived from an EMBL/GenBank/DDBJ whole genome shotgun (WGS) entry which is preliminary data.</text>
</comment>
<dbReference type="RefSeq" id="WP_087196894.1">
    <property type="nucleotide sequence ID" value="NZ_PPEL01000100.1"/>
</dbReference>
<reference evidence="2 3" key="1">
    <citation type="journal article" date="2018" name="Int. J. Syst. Evol. Microbiol.">
        <title>Rubneribacter badeniensis gen. nov., sp. nov. and Enteroscipio rubneri gen. nov., sp. nov., new members of the Eggerthellaceae isolated from human faeces.</title>
        <authorList>
            <person name="Danylec N."/>
            <person name="Gobl A."/>
            <person name="Stoll D.A."/>
            <person name="Hetzer B."/>
            <person name="Kulling S.E."/>
            <person name="Huch M."/>
        </authorList>
    </citation>
    <scope>NUCLEOTIDE SEQUENCE [LARGE SCALE GENOMIC DNA]</scope>
    <source>
        <strain evidence="2 3">ResAG-85</strain>
    </source>
</reference>
<proteinExistence type="predicted"/>
<evidence type="ECO:0000313" key="3">
    <source>
        <dbReference type="Proteomes" id="UP000236488"/>
    </source>
</evidence>
<dbReference type="EMBL" id="PPEL01000100">
    <property type="protein sequence ID" value="PNV64427.1"/>
    <property type="molecule type" value="Genomic_DNA"/>
</dbReference>
<accession>A0A2K2U273</accession>
<organism evidence="2 3">
    <name type="scientific">Rubneribacter badeniensis</name>
    <dbReference type="NCBI Taxonomy" id="2070688"/>
    <lineage>
        <taxon>Bacteria</taxon>
        <taxon>Bacillati</taxon>
        <taxon>Actinomycetota</taxon>
        <taxon>Coriobacteriia</taxon>
        <taxon>Eggerthellales</taxon>
        <taxon>Eggerthellaceae</taxon>
        <taxon>Rubneribacter</taxon>
    </lineage>
</organism>
<reference evidence="1" key="2">
    <citation type="journal article" date="2021" name="PeerJ">
        <title>Extensive microbial diversity within the chicken gut microbiome revealed by metagenomics and culture.</title>
        <authorList>
            <person name="Gilroy R."/>
            <person name="Ravi A."/>
            <person name="Getino M."/>
            <person name="Pursley I."/>
            <person name="Horton D.L."/>
            <person name="Alikhan N.F."/>
            <person name="Baker D."/>
            <person name="Gharbi K."/>
            <person name="Hall N."/>
            <person name="Watson M."/>
            <person name="Adriaenssens E.M."/>
            <person name="Foster-Nyarko E."/>
            <person name="Jarju S."/>
            <person name="Secka A."/>
            <person name="Antonio M."/>
            <person name="Oren A."/>
            <person name="Chaudhuri R.R."/>
            <person name="La Ragione R."/>
            <person name="Hildebrand F."/>
            <person name="Pallen M.J."/>
        </authorList>
    </citation>
    <scope>NUCLEOTIDE SEQUENCE</scope>
    <source>
        <strain evidence="1">USAMLcec12-2067</strain>
    </source>
</reference>
<evidence type="ECO:0000313" key="1">
    <source>
        <dbReference type="EMBL" id="HJH42799.1"/>
    </source>
</evidence>
<gene>
    <name evidence="2" type="ORF">C2L80_12000</name>
    <name evidence="1" type="ORF">K8V16_03295</name>
</gene>
<sequence>MIPPVQGAAGQVLHLKGTAYDFGHRIAAIQFSLDEGEHWTTRPTEGTSDYQNVVWTLDFTPPRAGTYRMHVRSVNERGEASPQPALVEFDIR</sequence>
<dbReference type="EMBL" id="DYZL01000060">
    <property type="protein sequence ID" value="HJH42799.1"/>
    <property type="molecule type" value="Genomic_DNA"/>
</dbReference>
<reference evidence="1" key="3">
    <citation type="submission" date="2021-09" db="EMBL/GenBank/DDBJ databases">
        <authorList>
            <person name="Gilroy R."/>
        </authorList>
    </citation>
    <scope>NUCLEOTIDE SEQUENCE</scope>
    <source>
        <strain evidence="1">USAMLcec12-2067</strain>
    </source>
</reference>
<dbReference type="SUPFAM" id="SSF81296">
    <property type="entry name" value="E set domains"/>
    <property type="match status" value="1"/>
</dbReference>
<evidence type="ECO:0000313" key="2">
    <source>
        <dbReference type="EMBL" id="PNV64427.1"/>
    </source>
</evidence>
<dbReference type="Gene3D" id="2.60.40.650">
    <property type="match status" value="1"/>
</dbReference>
<keyword evidence="3" id="KW-1185">Reference proteome</keyword>